<dbReference type="OrthoDB" id="9796147at2"/>
<dbReference type="RefSeq" id="WP_091329096.1">
    <property type="nucleotide sequence ID" value="NZ_FOSW01000016.1"/>
</dbReference>
<protein>
    <submittedName>
        <fullName evidence="1">Uncharacterized protein, contains GYD domain</fullName>
    </submittedName>
</protein>
<sequence>MPRFLLIANYAPQGSKAILAAGGTARRSAVEKMCTELGGRLETFDFAFGSDDVYTIVELPDSRTAAAVALTVNSSGVAHVRTVVLMTPEEIDAVGQVHANYQPPSA</sequence>
<proteinExistence type="predicted"/>
<accession>A0A1I4K4L6</accession>
<keyword evidence="2" id="KW-1185">Reference proteome</keyword>
<dbReference type="Proteomes" id="UP000199152">
    <property type="component" value="Unassembled WGS sequence"/>
</dbReference>
<name>A0A1I4K4L6_9ACTN</name>
<reference evidence="1 2" key="1">
    <citation type="submission" date="2016-10" db="EMBL/GenBank/DDBJ databases">
        <authorList>
            <person name="de Groot N.N."/>
        </authorList>
    </citation>
    <scope>NUCLEOTIDE SEQUENCE [LARGE SCALE GENOMIC DNA]</scope>
    <source>
        <strain evidence="1 2">DSM 45317</strain>
    </source>
</reference>
<dbReference type="AlphaFoldDB" id="A0A1I4K4L6"/>
<dbReference type="Pfam" id="PF08734">
    <property type="entry name" value="GYD"/>
    <property type="match status" value="1"/>
</dbReference>
<gene>
    <name evidence="1" type="ORF">SAMN04488085_11688</name>
</gene>
<dbReference type="InterPro" id="IPR014845">
    <property type="entry name" value="GYD/TTHA1554"/>
</dbReference>
<organism evidence="1 2">
    <name type="scientific">Geodermatophilus ruber</name>
    <dbReference type="NCBI Taxonomy" id="504800"/>
    <lineage>
        <taxon>Bacteria</taxon>
        <taxon>Bacillati</taxon>
        <taxon>Actinomycetota</taxon>
        <taxon>Actinomycetes</taxon>
        <taxon>Geodermatophilales</taxon>
        <taxon>Geodermatophilaceae</taxon>
        <taxon>Geodermatophilus</taxon>
    </lineage>
</organism>
<evidence type="ECO:0000313" key="1">
    <source>
        <dbReference type="EMBL" id="SFL73426.1"/>
    </source>
</evidence>
<evidence type="ECO:0000313" key="2">
    <source>
        <dbReference type="Proteomes" id="UP000199152"/>
    </source>
</evidence>
<dbReference type="EMBL" id="FOSW01000016">
    <property type="protein sequence ID" value="SFL73426.1"/>
    <property type="molecule type" value="Genomic_DNA"/>
</dbReference>
<dbReference type="InParanoid" id="A0A1I4K4L6"/>
<dbReference type="STRING" id="504800.SAMN04488085_11688"/>